<feature type="domain" description="D-isomer specific 2-hydroxyacid dehydrogenase NAD-binding" evidence="6">
    <location>
        <begin position="105"/>
        <end position="279"/>
    </location>
</feature>
<evidence type="ECO:0000256" key="1">
    <source>
        <dbReference type="ARBA" id="ARBA00005854"/>
    </source>
</evidence>
<keyword evidence="8" id="KW-1185">Reference proteome</keyword>
<dbReference type="PANTHER" id="PTHR43333:SF1">
    <property type="entry name" value="D-ISOMER SPECIFIC 2-HYDROXYACID DEHYDROGENASE NAD-BINDING DOMAIN-CONTAINING PROTEIN"/>
    <property type="match status" value="1"/>
</dbReference>
<dbReference type="PANTHER" id="PTHR43333">
    <property type="entry name" value="2-HACID_DH_C DOMAIN-CONTAINING PROTEIN"/>
    <property type="match status" value="1"/>
</dbReference>
<dbReference type="Pfam" id="PF00389">
    <property type="entry name" value="2-Hacid_dh"/>
    <property type="match status" value="1"/>
</dbReference>
<keyword evidence="2 4" id="KW-0560">Oxidoreductase</keyword>
<evidence type="ECO:0000256" key="4">
    <source>
        <dbReference type="RuleBase" id="RU003719"/>
    </source>
</evidence>
<sequence length="317" mass="36484">MMEILTTCRIKRSIQDRLLHSYPSLTFRFCDDIKEAESYLPQAEILITYGEDLTDDHIYKAKNLKWIMVISAGVDKMPFNAIKEKSILVTNVKGIHGIPMSEYAFSMLLQVSRQAKVLYENEQKHQWDRTVHMTEMYGKTMLVAGTGAIGQEVARLAKAFRMKTIGLSKSGRSSEYFDETGTMDQLLDKVSAADYIVSVLPSTEGTKHIYQTPHFQAMKKEAIFLNMGRGDAVKEDDLVEALNQNELRHAVLDVFEQEPLPENHPFWYMENVTITPHISGLSRYYQPRSFEIFEANLEKYLNDQNDYINVIDPERGY</sequence>
<dbReference type="InterPro" id="IPR006139">
    <property type="entry name" value="D-isomer_2_OHA_DH_cat_dom"/>
</dbReference>
<reference evidence="7 8" key="1">
    <citation type="journal article" date="2019" name="Int. J. Syst. Evol. Microbiol.">
        <title>The Global Catalogue of Microorganisms (GCM) 10K type strain sequencing project: providing services to taxonomists for standard genome sequencing and annotation.</title>
        <authorList>
            <consortium name="The Broad Institute Genomics Platform"/>
            <consortium name="The Broad Institute Genome Sequencing Center for Infectious Disease"/>
            <person name="Wu L."/>
            <person name="Ma J."/>
        </authorList>
    </citation>
    <scope>NUCLEOTIDE SEQUENCE [LARGE SCALE GENOMIC DNA]</scope>
    <source>
        <strain evidence="7 8">JCM 12389</strain>
    </source>
</reference>
<evidence type="ECO:0000259" key="5">
    <source>
        <dbReference type="Pfam" id="PF00389"/>
    </source>
</evidence>
<dbReference type="Gene3D" id="3.40.50.720">
    <property type="entry name" value="NAD(P)-binding Rossmann-like Domain"/>
    <property type="match status" value="2"/>
</dbReference>
<keyword evidence="3" id="KW-0520">NAD</keyword>
<evidence type="ECO:0000256" key="2">
    <source>
        <dbReference type="ARBA" id="ARBA00023002"/>
    </source>
</evidence>
<dbReference type="SUPFAM" id="SSF51735">
    <property type="entry name" value="NAD(P)-binding Rossmann-fold domains"/>
    <property type="match status" value="1"/>
</dbReference>
<feature type="domain" description="D-isomer specific 2-hydroxyacid dehydrogenase catalytic" evidence="5">
    <location>
        <begin position="27"/>
        <end position="303"/>
    </location>
</feature>
<name>A0ABN1BIQ3_9BACI</name>
<organism evidence="7 8">
    <name type="scientific">Salinibacillus aidingensis</name>
    <dbReference type="NCBI Taxonomy" id="237684"/>
    <lineage>
        <taxon>Bacteria</taxon>
        <taxon>Bacillati</taxon>
        <taxon>Bacillota</taxon>
        <taxon>Bacilli</taxon>
        <taxon>Bacillales</taxon>
        <taxon>Bacillaceae</taxon>
        <taxon>Salinibacillus</taxon>
    </lineage>
</organism>
<comment type="caution">
    <text evidence="7">The sequence shown here is derived from an EMBL/GenBank/DDBJ whole genome shotgun (WGS) entry which is preliminary data.</text>
</comment>
<dbReference type="InterPro" id="IPR036291">
    <property type="entry name" value="NAD(P)-bd_dom_sf"/>
</dbReference>
<evidence type="ECO:0000259" key="6">
    <source>
        <dbReference type="Pfam" id="PF02826"/>
    </source>
</evidence>
<dbReference type="CDD" id="cd05300">
    <property type="entry name" value="2-Hacid_dh_1"/>
    <property type="match status" value="1"/>
</dbReference>
<protein>
    <submittedName>
        <fullName evidence="7">Glycerate dehydrogenase</fullName>
    </submittedName>
</protein>
<dbReference type="InterPro" id="IPR006140">
    <property type="entry name" value="D-isomer_DH_NAD-bd"/>
</dbReference>
<dbReference type="Pfam" id="PF02826">
    <property type="entry name" value="2-Hacid_dh_C"/>
    <property type="match status" value="1"/>
</dbReference>
<dbReference type="EMBL" id="BAAADO010000005">
    <property type="protein sequence ID" value="GAA0498767.1"/>
    <property type="molecule type" value="Genomic_DNA"/>
</dbReference>
<gene>
    <name evidence="7" type="ORF">GCM10008986_27410</name>
</gene>
<dbReference type="SUPFAM" id="SSF52283">
    <property type="entry name" value="Formate/glycerate dehydrogenase catalytic domain-like"/>
    <property type="match status" value="1"/>
</dbReference>
<comment type="similarity">
    <text evidence="1 4">Belongs to the D-isomer specific 2-hydroxyacid dehydrogenase family.</text>
</comment>
<accession>A0ABN1BIQ3</accession>
<evidence type="ECO:0000256" key="3">
    <source>
        <dbReference type="ARBA" id="ARBA00023027"/>
    </source>
</evidence>
<evidence type="ECO:0000313" key="8">
    <source>
        <dbReference type="Proteomes" id="UP001500880"/>
    </source>
</evidence>
<dbReference type="Proteomes" id="UP001500880">
    <property type="component" value="Unassembled WGS sequence"/>
</dbReference>
<evidence type="ECO:0000313" key="7">
    <source>
        <dbReference type="EMBL" id="GAA0498767.1"/>
    </source>
</evidence>
<proteinExistence type="inferred from homology"/>